<accession>A0A811VEB9</accession>
<reference evidence="2" key="1">
    <citation type="submission" date="2020-11" db="EMBL/GenBank/DDBJ databases">
        <authorList>
            <person name="Whitehead M."/>
        </authorList>
    </citation>
    <scope>NUCLEOTIDE SEQUENCE</scope>
    <source>
        <strain evidence="2">EGII</strain>
    </source>
</reference>
<feature type="non-terminal residue" evidence="2">
    <location>
        <position position="1"/>
    </location>
</feature>
<proteinExistence type="predicted"/>
<protein>
    <submittedName>
        <fullName evidence="2">(Mediterranean fruit fly) hypothetical protein</fullName>
    </submittedName>
</protein>
<gene>
    <name evidence="2" type="ORF">CCAP1982_LOCUS22228</name>
</gene>
<feature type="region of interest" description="Disordered" evidence="1">
    <location>
        <begin position="20"/>
        <end position="50"/>
    </location>
</feature>
<dbReference type="EMBL" id="CAJHJT010000056">
    <property type="protein sequence ID" value="CAD7014225.1"/>
    <property type="molecule type" value="Genomic_DNA"/>
</dbReference>
<evidence type="ECO:0000256" key="1">
    <source>
        <dbReference type="SAM" id="MobiDB-lite"/>
    </source>
</evidence>
<sequence length="50" mass="5645">AGAASNQITCLPVPKRNYTTATKRPRRTTWKPSAMKVETFTASDEKRQHL</sequence>
<dbReference type="Proteomes" id="UP000606786">
    <property type="component" value="Unassembled WGS sequence"/>
</dbReference>
<evidence type="ECO:0000313" key="2">
    <source>
        <dbReference type="EMBL" id="CAD7014225.1"/>
    </source>
</evidence>
<organism evidence="2 3">
    <name type="scientific">Ceratitis capitata</name>
    <name type="common">Mediterranean fruit fly</name>
    <name type="synonym">Tephritis capitata</name>
    <dbReference type="NCBI Taxonomy" id="7213"/>
    <lineage>
        <taxon>Eukaryota</taxon>
        <taxon>Metazoa</taxon>
        <taxon>Ecdysozoa</taxon>
        <taxon>Arthropoda</taxon>
        <taxon>Hexapoda</taxon>
        <taxon>Insecta</taxon>
        <taxon>Pterygota</taxon>
        <taxon>Neoptera</taxon>
        <taxon>Endopterygota</taxon>
        <taxon>Diptera</taxon>
        <taxon>Brachycera</taxon>
        <taxon>Muscomorpha</taxon>
        <taxon>Tephritoidea</taxon>
        <taxon>Tephritidae</taxon>
        <taxon>Ceratitis</taxon>
        <taxon>Ceratitis</taxon>
    </lineage>
</organism>
<dbReference type="AlphaFoldDB" id="A0A811VEB9"/>
<comment type="caution">
    <text evidence="2">The sequence shown here is derived from an EMBL/GenBank/DDBJ whole genome shotgun (WGS) entry which is preliminary data.</text>
</comment>
<name>A0A811VEB9_CERCA</name>
<evidence type="ECO:0000313" key="3">
    <source>
        <dbReference type="Proteomes" id="UP000606786"/>
    </source>
</evidence>
<keyword evidence="3" id="KW-1185">Reference proteome</keyword>